<keyword evidence="3" id="KW-1185">Reference proteome</keyword>
<accession>A0A9W4UFV6</accession>
<dbReference type="Proteomes" id="UP001152607">
    <property type="component" value="Unassembled WGS sequence"/>
</dbReference>
<evidence type="ECO:0000256" key="1">
    <source>
        <dbReference type="SAM" id="MobiDB-lite"/>
    </source>
</evidence>
<organism evidence="2 3">
    <name type="scientific">Periconia digitata</name>
    <dbReference type="NCBI Taxonomy" id="1303443"/>
    <lineage>
        <taxon>Eukaryota</taxon>
        <taxon>Fungi</taxon>
        <taxon>Dikarya</taxon>
        <taxon>Ascomycota</taxon>
        <taxon>Pezizomycotina</taxon>
        <taxon>Dothideomycetes</taxon>
        <taxon>Pleosporomycetidae</taxon>
        <taxon>Pleosporales</taxon>
        <taxon>Massarineae</taxon>
        <taxon>Periconiaceae</taxon>
        <taxon>Periconia</taxon>
    </lineage>
</organism>
<name>A0A9W4UFV6_9PLEO</name>
<feature type="region of interest" description="Disordered" evidence="1">
    <location>
        <begin position="366"/>
        <end position="479"/>
    </location>
</feature>
<evidence type="ECO:0000313" key="3">
    <source>
        <dbReference type="Proteomes" id="UP001152607"/>
    </source>
</evidence>
<proteinExistence type="predicted"/>
<dbReference type="OrthoDB" id="3944737at2759"/>
<reference evidence="2" key="1">
    <citation type="submission" date="2023-01" db="EMBL/GenBank/DDBJ databases">
        <authorList>
            <person name="Van Ghelder C."/>
            <person name="Rancurel C."/>
        </authorList>
    </citation>
    <scope>NUCLEOTIDE SEQUENCE</scope>
    <source>
        <strain evidence="2">CNCM I-4278</strain>
    </source>
</reference>
<gene>
    <name evidence="2" type="ORF">PDIGIT_LOCUS7298</name>
</gene>
<feature type="compositionally biased region" description="Polar residues" evidence="1">
    <location>
        <begin position="395"/>
        <end position="404"/>
    </location>
</feature>
<evidence type="ECO:0000313" key="2">
    <source>
        <dbReference type="EMBL" id="CAI6334242.1"/>
    </source>
</evidence>
<feature type="compositionally biased region" description="Low complexity" evidence="1">
    <location>
        <begin position="453"/>
        <end position="467"/>
    </location>
</feature>
<sequence>MAQTILEYLTQENPPTDRTLCKRGTSTKIHTVYGPHAVRPWTDVTWENLDATFGEVLRKQNGDPRVRDKYDVNRKQRRIYEEESVNVLVQSWNVNVVQHALDGTRETLEANHFEEHLAKGTLHFTKNTGNGHIKDEKGNLQKPDWCIYQEGQEHHDNGRFTYLVPGDSKPAKKWHSDWINCDDKLLKRKADLGIQQLTKYMHLAQTRYGFIITEEELIPLRLSTFDRDSETRNGSMQDVHAQQMFSSTRVSFEEPEGDEYEDGDEAYDRFEQGIGLQQFQELAEFLTEANKKTGYLLEYCRVPWENHGDGVLTINLVLWWLPLLAIQNSSIEETRTYSSLGPSMRQKNQGFTGLQAVKKIDNKGLKMQTSSHRKRQAQSYEQPVARSRPRRASANYGSGKQPPTSQSMSIPSRRSSRVGRDCAVPKAASDLSFPSGNMFNRPPRHRRNKVKGALASSFTSVASSSQAPESFAVSFEGSL</sequence>
<protein>
    <submittedName>
        <fullName evidence="2">Uncharacterized protein</fullName>
    </submittedName>
</protein>
<dbReference type="AlphaFoldDB" id="A0A9W4UFV6"/>
<comment type="caution">
    <text evidence="2">The sequence shown here is derived from an EMBL/GenBank/DDBJ whole genome shotgun (WGS) entry which is preliminary data.</text>
</comment>
<dbReference type="EMBL" id="CAOQHR010000004">
    <property type="protein sequence ID" value="CAI6334242.1"/>
    <property type="molecule type" value="Genomic_DNA"/>
</dbReference>